<dbReference type="RefSeq" id="WP_175393829.1">
    <property type="nucleotide sequence ID" value="NZ_JABMCB010000064.1"/>
</dbReference>
<sequence>MLKPKMLADMLQAEMPFKYYVNEFPSGAPDASAWVRLTGGYPPSDWSPRKQPSMQIVVRGPEKEAVQIEQLAYDLHQHLHQRREFYAGTTLIRRCTADQSGPLYVGRDENDRLLYSLNFTLVVMSE</sequence>
<dbReference type="Pfam" id="PF12691">
    <property type="entry name" value="Phage_tail_terminator_6"/>
    <property type="match status" value="1"/>
</dbReference>
<accession>A0A7Y6ETF5</accession>
<dbReference type="Proteomes" id="UP000526125">
    <property type="component" value="Unassembled WGS sequence"/>
</dbReference>
<proteinExistence type="predicted"/>
<reference evidence="1 2" key="1">
    <citation type="submission" date="2020-05" db="EMBL/GenBank/DDBJ databases">
        <title>Genome Sequencing of Type Strains.</title>
        <authorList>
            <person name="Lemaire J.F."/>
            <person name="Inderbitzin P."/>
            <person name="Gregorio O.A."/>
            <person name="Collins S.B."/>
            <person name="Wespe N."/>
            <person name="Knight-Connoni V."/>
        </authorList>
    </citation>
    <scope>NUCLEOTIDE SEQUENCE [LARGE SCALE GENOMIC DNA]</scope>
    <source>
        <strain evidence="1 2">LMG 21957</strain>
    </source>
</reference>
<evidence type="ECO:0000313" key="1">
    <source>
        <dbReference type="EMBL" id="NUU73778.1"/>
    </source>
</evidence>
<dbReference type="EMBL" id="JABMCB010000064">
    <property type="protein sequence ID" value="NUU73778.1"/>
    <property type="molecule type" value="Genomic_DNA"/>
</dbReference>
<evidence type="ECO:0008006" key="3">
    <source>
        <dbReference type="Google" id="ProtNLM"/>
    </source>
</evidence>
<name>A0A7Y6ETF5_9BACL</name>
<comment type="caution">
    <text evidence="1">The sequence shown here is derived from an EMBL/GenBank/DDBJ whole genome shotgun (WGS) entry which is preliminary data.</text>
</comment>
<dbReference type="AlphaFoldDB" id="A0A7Y6ETF5"/>
<gene>
    <name evidence="1" type="ORF">HP552_00460</name>
</gene>
<keyword evidence="2" id="KW-1185">Reference proteome</keyword>
<dbReference type="InterPro" id="IPR024411">
    <property type="entry name" value="Tail_terminator_phage"/>
</dbReference>
<organism evidence="1 2">
    <name type="scientific">Paenibacillus xylanilyticus</name>
    <dbReference type="NCBI Taxonomy" id="248903"/>
    <lineage>
        <taxon>Bacteria</taxon>
        <taxon>Bacillati</taxon>
        <taxon>Bacillota</taxon>
        <taxon>Bacilli</taxon>
        <taxon>Bacillales</taxon>
        <taxon>Paenibacillaceae</taxon>
        <taxon>Paenibacillus</taxon>
    </lineage>
</organism>
<protein>
    <recommendedName>
        <fullName evidence="3">DUF3168 domain-containing protein</fullName>
    </recommendedName>
</protein>
<evidence type="ECO:0000313" key="2">
    <source>
        <dbReference type="Proteomes" id="UP000526125"/>
    </source>
</evidence>